<sequence>METCFGCSLTQGKLPIYKVYESENVISFLDYEPFNEGHILILPKQHRQEFTDLTPKEHLEIQKASHLLSNVIKKLVKPDGISILQNGGIFNELMHVHFHVVPRYKHQNFAEFYATSDDQFTPDIHKLQVMQQKFIEVIKLIG</sequence>
<name>A0A927RH66_9BACL</name>
<evidence type="ECO:0000259" key="4">
    <source>
        <dbReference type="PROSITE" id="PS51084"/>
    </source>
</evidence>
<dbReference type="PANTHER" id="PTHR46648">
    <property type="entry name" value="HIT FAMILY PROTEIN 1"/>
    <property type="match status" value="1"/>
</dbReference>
<dbReference type="PROSITE" id="PS51084">
    <property type="entry name" value="HIT_2"/>
    <property type="match status" value="1"/>
</dbReference>
<dbReference type="InterPro" id="IPR036265">
    <property type="entry name" value="HIT-like_sf"/>
</dbReference>
<organism evidence="5 6">
    <name type="scientific">Sporosarcina limicola</name>
    <dbReference type="NCBI Taxonomy" id="34101"/>
    <lineage>
        <taxon>Bacteria</taxon>
        <taxon>Bacillati</taxon>
        <taxon>Bacillota</taxon>
        <taxon>Bacilli</taxon>
        <taxon>Bacillales</taxon>
        <taxon>Caryophanaceae</taxon>
        <taxon>Sporosarcina</taxon>
    </lineage>
</organism>
<comment type="caution">
    <text evidence="5">The sequence shown here is derived from an EMBL/GenBank/DDBJ whole genome shotgun (WGS) entry which is preliminary data.</text>
</comment>
<accession>A0A927RH66</accession>
<feature type="short sequence motif" description="Histidine triad motif" evidence="2 3">
    <location>
        <begin position="95"/>
        <end position="99"/>
    </location>
</feature>
<keyword evidence="5" id="KW-0378">Hydrolase</keyword>
<evidence type="ECO:0000313" key="5">
    <source>
        <dbReference type="EMBL" id="MBE1557192.1"/>
    </source>
</evidence>
<evidence type="ECO:0000313" key="6">
    <source>
        <dbReference type="Proteomes" id="UP000658225"/>
    </source>
</evidence>
<dbReference type="PANTHER" id="PTHR46648:SF1">
    <property type="entry name" value="ADENOSINE 5'-MONOPHOSPHORAMIDASE HNT1"/>
    <property type="match status" value="1"/>
</dbReference>
<dbReference type="RefSeq" id="WP_192600770.1">
    <property type="nucleotide sequence ID" value="NZ_JADBEL010000065.1"/>
</dbReference>
<keyword evidence="6" id="KW-1185">Reference proteome</keyword>
<dbReference type="InterPro" id="IPR001310">
    <property type="entry name" value="Histidine_triad_HIT"/>
</dbReference>
<evidence type="ECO:0000256" key="1">
    <source>
        <dbReference type="PIRSR" id="PIRSR601310-1"/>
    </source>
</evidence>
<gene>
    <name evidence="5" type="ORF">H4683_004331</name>
</gene>
<feature type="active site" description="Tele-AMP-histidine intermediate" evidence="1">
    <location>
        <position position="97"/>
    </location>
</feature>
<evidence type="ECO:0000256" key="3">
    <source>
        <dbReference type="PROSITE-ProRule" id="PRU00464"/>
    </source>
</evidence>
<protein>
    <submittedName>
        <fullName evidence="5">Diadenosine tetraphosphate (Ap4A) HIT family hydrolase</fullName>
    </submittedName>
</protein>
<dbReference type="EMBL" id="JADBEL010000065">
    <property type="protein sequence ID" value="MBE1557192.1"/>
    <property type="molecule type" value="Genomic_DNA"/>
</dbReference>
<dbReference type="SUPFAM" id="SSF54197">
    <property type="entry name" value="HIT-like"/>
    <property type="match status" value="1"/>
</dbReference>
<reference evidence="5" key="1">
    <citation type="submission" date="2020-10" db="EMBL/GenBank/DDBJ databases">
        <title>Genomic Encyclopedia of Type Strains, Phase IV (KMG-IV): sequencing the most valuable type-strain genomes for metagenomic binning, comparative biology and taxonomic classification.</title>
        <authorList>
            <person name="Goeker M."/>
        </authorList>
    </citation>
    <scope>NUCLEOTIDE SEQUENCE</scope>
    <source>
        <strain evidence="5">DSM 13886</strain>
    </source>
</reference>
<dbReference type="GO" id="GO:0016787">
    <property type="term" value="F:hydrolase activity"/>
    <property type="evidence" value="ECO:0007669"/>
    <property type="project" value="UniProtKB-KW"/>
</dbReference>
<dbReference type="Gene3D" id="3.30.428.10">
    <property type="entry name" value="HIT-like"/>
    <property type="match status" value="1"/>
</dbReference>
<dbReference type="AlphaFoldDB" id="A0A927RH66"/>
<dbReference type="GO" id="GO:0009117">
    <property type="term" value="P:nucleotide metabolic process"/>
    <property type="evidence" value="ECO:0007669"/>
    <property type="project" value="TreeGrafter"/>
</dbReference>
<dbReference type="Proteomes" id="UP000658225">
    <property type="component" value="Unassembled WGS sequence"/>
</dbReference>
<evidence type="ECO:0000256" key="2">
    <source>
        <dbReference type="PIRSR" id="PIRSR601310-3"/>
    </source>
</evidence>
<dbReference type="InterPro" id="IPR011146">
    <property type="entry name" value="HIT-like"/>
</dbReference>
<dbReference type="PRINTS" id="PR00332">
    <property type="entry name" value="HISTRIAD"/>
</dbReference>
<dbReference type="Pfam" id="PF01230">
    <property type="entry name" value="HIT"/>
    <property type="match status" value="1"/>
</dbReference>
<proteinExistence type="predicted"/>
<feature type="domain" description="HIT" evidence="4">
    <location>
        <begin position="5"/>
        <end position="111"/>
    </location>
</feature>